<dbReference type="InterPro" id="IPR052021">
    <property type="entry name" value="Type-I_RS_S_subunit"/>
</dbReference>
<evidence type="ECO:0000259" key="4">
    <source>
        <dbReference type="Pfam" id="PF01420"/>
    </source>
</evidence>
<dbReference type="PANTHER" id="PTHR30408">
    <property type="entry name" value="TYPE-1 RESTRICTION ENZYME ECOKI SPECIFICITY PROTEIN"/>
    <property type="match status" value="1"/>
</dbReference>
<accession>A0A074KEF6</accession>
<keyword evidence="6" id="KW-1185">Reference proteome</keyword>
<dbReference type="InterPro" id="IPR000055">
    <property type="entry name" value="Restrct_endonuc_typeI_TRD"/>
</dbReference>
<dbReference type="Proteomes" id="UP000027471">
    <property type="component" value="Unassembled WGS sequence"/>
</dbReference>
<organism evidence="5 6">
    <name type="scientific">Thioclava indica</name>
    <dbReference type="NCBI Taxonomy" id="1353528"/>
    <lineage>
        <taxon>Bacteria</taxon>
        <taxon>Pseudomonadati</taxon>
        <taxon>Pseudomonadota</taxon>
        <taxon>Alphaproteobacteria</taxon>
        <taxon>Rhodobacterales</taxon>
        <taxon>Paracoccaceae</taxon>
        <taxon>Thioclava</taxon>
    </lineage>
</organism>
<keyword evidence="3" id="KW-0238">DNA-binding</keyword>
<proteinExistence type="inferred from homology"/>
<gene>
    <name evidence="5" type="ORF">DT23_15075</name>
</gene>
<feature type="domain" description="Type I restriction modification DNA specificity" evidence="4">
    <location>
        <begin position="15"/>
        <end position="174"/>
    </location>
</feature>
<comment type="similarity">
    <text evidence="1">Belongs to the type-I restriction system S methylase family.</text>
</comment>
<dbReference type="Gene3D" id="3.90.220.20">
    <property type="entry name" value="DNA methylase specificity domains"/>
    <property type="match status" value="1"/>
</dbReference>
<evidence type="ECO:0000256" key="2">
    <source>
        <dbReference type="ARBA" id="ARBA00022747"/>
    </source>
</evidence>
<dbReference type="eggNOG" id="COG0732">
    <property type="taxonomic scope" value="Bacteria"/>
</dbReference>
<dbReference type="OrthoDB" id="8403286at2"/>
<protein>
    <recommendedName>
        <fullName evidence="4">Type I restriction modification DNA specificity domain-containing protein</fullName>
    </recommendedName>
</protein>
<dbReference type="AlphaFoldDB" id="A0A074KEF6"/>
<keyword evidence="2" id="KW-0680">Restriction system</keyword>
<dbReference type="STRING" id="1353528.DT23_15075"/>
<dbReference type="SUPFAM" id="SSF116734">
    <property type="entry name" value="DNA methylase specificity domain"/>
    <property type="match status" value="1"/>
</dbReference>
<evidence type="ECO:0000313" key="6">
    <source>
        <dbReference type="Proteomes" id="UP000027471"/>
    </source>
</evidence>
<evidence type="ECO:0000313" key="5">
    <source>
        <dbReference type="EMBL" id="KEO59947.1"/>
    </source>
</evidence>
<comment type="caution">
    <text evidence="5">The sequence shown here is derived from an EMBL/GenBank/DDBJ whole genome shotgun (WGS) entry which is preliminary data.</text>
</comment>
<name>A0A074KEF6_9RHOB</name>
<sequence>MTENMKKPRNGAAAVRLGDVAEVFAGVGASREEAVQRDGQQLPMIGVRDLVDDAVTPVGALDTVGFDKPERAENYRVRAGDTLLTGRGTAMKFGLVGEETEGAIASSNIIVVRPRGSIIGAALYALLSSEAYRPKIELLRRGSTTLLSLSAKDLKRLELNLPPMDEQHRIAALMLEARDAYRNAIRAAELRRDIARQLLNQRLFGGMN</sequence>
<evidence type="ECO:0000256" key="3">
    <source>
        <dbReference type="ARBA" id="ARBA00023125"/>
    </source>
</evidence>
<dbReference type="GO" id="GO:0009307">
    <property type="term" value="P:DNA restriction-modification system"/>
    <property type="evidence" value="ECO:0007669"/>
    <property type="project" value="UniProtKB-KW"/>
</dbReference>
<dbReference type="Pfam" id="PF01420">
    <property type="entry name" value="Methylase_S"/>
    <property type="match status" value="1"/>
</dbReference>
<dbReference type="EMBL" id="AUNB01000026">
    <property type="protein sequence ID" value="KEO59947.1"/>
    <property type="molecule type" value="Genomic_DNA"/>
</dbReference>
<dbReference type="InterPro" id="IPR044946">
    <property type="entry name" value="Restrct_endonuc_typeI_TRD_sf"/>
</dbReference>
<dbReference type="PANTHER" id="PTHR30408:SF12">
    <property type="entry name" value="TYPE I RESTRICTION ENZYME MJAVIII SPECIFICITY SUBUNIT"/>
    <property type="match status" value="1"/>
</dbReference>
<reference evidence="5 6" key="1">
    <citation type="journal article" date="2015" name="Antonie Van Leeuwenhoek">
        <title>Thioclava indica sp. nov., isolated from surface seawater of the Indian Ocean.</title>
        <authorList>
            <person name="Liu Y."/>
            <person name="Lai Q."/>
            <person name="Du J."/>
            <person name="Xu H."/>
            <person name="Jiang L."/>
            <person name="Shao Z."/>
        </authorList>
    </citation>
    <scope>NUCLEOTIDE SEQUENCE [LARGE SCALE GENOMIC DNA]</scope>
    <source>
        <strain evidence="5 6">DT23-4</strain>
    </source>
</reference>
<evidence type="ECO:0000256" key="1">
    <source>
        <dbReference type="ARBA" id="ARBA00010923"/>
    </source>
</evidence>
<dbReference type="GO" id="GO:0003677">
    <property type="term" value="F:DNA binding"/>
    <property type="evidence" value="ECO:0007669"/>
    <property type="project" value="UniProtKB-KW"/>
</dbReference>